<name>A0ABQ3HWP1_9SPHI</name>
<dbReference type="CDD" id="cd12921">
    <property type="entry name" value="VKOR_4"/>
    <property type="match status" value="1"/>
</dbReference>
<dbReference type="InterPro" id="IPR036249">
    <property type="entry name" value="Thioredoxin-like_sf"/>
</dbReference>
<dbReference type="EMBL" id="BNAF01000004">
    <property type="protein sequence ID" value="GHE31837.1"/>
    <property type="molecule type" value="Genomic_DNA"/>
</dbReference>
<keyword evidence="3 10" id="KW-0812">Transmembrane</keyword>
<evidence type="ECO:0000313" key="13">
    <source>
        <dbReference type="EMBL" id="GHE31837.1"/>
    </source>
</evidence>
<comment type="caution">
    <text evidence="13">The sequence shown here is derived from an EMBL/GenBank/DDBJ whole genome shotgun (WGS) entry which is preliminary data.</text>
</comment>
<evidence type="ECO:0000256" key="6">
    <source>
        <dbReference type="ARBA" id="ARBA00023002"/>
    </source>
</evidence>
<protein>
    <recommendedName>
        <fullName evidence="15">Vitamin K epoxide reductase</fullName>
    </recommendedName>
</protein>
<comment type="similarity">
    <text evidence="2">Belongs to the VKOR family.</text>
</comment>
<dbReference type="Gene3D" id="1.20.1440.130">
    <property type="entry name" value="VKOR domain"/>
    <property type="match status" value="1"/>
</dbReference>
<keyword evidence="5 10" id="KW-1133">Transmembrane helix</keyword>
<keyword evidence="14" id="KW-1185">Reference proteome</keyword>
<dbReference type="Pfam" id="PF07884">
    <property type="entry name" value="VKOR"/>
    <property type="match status" value="1"/>
</dbReference>
<evidence type="ECO:0000256" key="3">
    <source>
        <dbReference type="ARBA" id="ARBA00022692"/>
    </source>
</evidence>
<gene>
    <name evidence="13" type="ORF">GCM10017764_13730</name>
</gene>
<evidence type="ECO:0000256" key="1">
    <source>
        <dbReference type="ARBA" id="ARBA00004141"/>
    </source>
</evidence>
<feature type="domain" description="Thioredoxin-like fold" evidence="12">
    <location>
        <begin position="397"/>
        <end position="545"/>
    </location>
</feature>
<evidence type="ECO:0000313" key="14">
    <source>
        <dbReference type="Proteomes" id="UP000620550"/>
    </source>
</evidence>
<feature type="transmembrane region" description="Helical" evidence="10">
    <location>
        <begin position="270"/>
        <end position="289"/>
    </location>
</feature>
<evidence type="ECO:0000256" key="10">
    <source>
        <dbReference type="SAM" id="Phobius"/>
    </source>
</evidence>
<dbReference type="RefSeq" id="WP_189625896.1">
    <property type="nucleotide sequence ID" value="NZ_BNAF01000004.1"/>
</dbReference>
<evidence type="ECO:0008006" key="15">
    <source>
        <dbReference type="Google" id="ProtNLM"/>
    </source>
</evidence>
<evidence type="ECO:0000259" key="12">
    <source>
        <dbReference type="Pfam" id="PF13462"/>
    </source>
</evidence>
<evidence type="ECO:0000256" key="7">
    <source>
        <dbReference type="ARBA" id="ARBA00023136"/>
    </source>
</evidence>
<dbReference type="SUPFAM" id="SSF52833">
    <property type="entry name" value="Thioredoxin-like"/>
    <property type="match status" value="1"/>
</dbReference>
<feature type="transmembrane region" description="Helical" evidence="10">
    <location>
        <begin position="185"/>
        <end position="206"/>
    </location>
</feature>
<feature type="transmembrane region" description="Helical" evidence="10">
    <location>
        <begin position="332"/>
        <end position="353"/>
    </location>
</feature>
<evidence type="ECO:0000259" key="11">
    <source>
        <dbReference type="Pfam" id="PF07884"/>
    </source>
</evidence>
<keyword evidence="9" id="KW-0676">Redox-active center</keyword>
<accession>A0ABQ3HWP1</accession>
<evidence type="ECO:0000256" key="8">
    <source>
        <dbReference type="ARBA" id="ARBA00023157"/>
    </source>
</evidence>
<organism evidence="13 14">
    <name type="scientific">Sphingobacterium griseoflavum</name>
    <dbReference type="NCBI Taxonomy" id="1474952"/>
    <lineage>
        <taxon>Bacteria</taxon>
        <taxon>Pseudomonadati</taxon>
        <taxon>Bacteroidota</taxon>
        <taxon>Sphingobacteriia</taxon>
        <taxon>Sphingobacteriales</taxon>
        <taxon>Sphingobacteriaceae</taxon>
        <taxon>Sphingobacterium</taxon>
    </lineage>
</organism>
<feature type="transmembrane region" description="Helical" evidence="10">
    <location>
        <begin position="301"/>
        <end position="320"/>
    </location>
</feature>
<dbReference type="InterPro" id="IPR012932">
    <property type="entry name" value="VKOR"/>
</dbReference>
<keyword evidence="6" id="KW-0560">Oxidoreductase</keyword>
<dbReference type="InterPro" id="IPR012336">
    <property type="entry name" value="Thioredoxin-like_fold"/>
</dbReference>
<keyword evidence="7 10" id="KW-0472">Membrane</keyword>
<dbReference type="Gene3D" id="3.90.70.10">
    <property type="entry name" value="Cysteine proteinases"/>
    <property type="match status" value="1"/>
</dbReference>
<dbReference type="Pfam" id="PF13462">
    <property type="entry name" value="Thioredoxin_4"/>
    <property type="match status" value="1"/>
</dbReference>
<comment type="subcellular location">
    <subcellularLocation>
        <location evidence="1">Membrane</location>
        <topology evidence="1">Multi-pass membrane protein</topology>
    </subcellularLocation>
</comment>
<sequence length="545" mass="61330">MKLFGQNYIDLEENLLDIFQLILHASDIKHTRLNLSRAIEKHLDPISLVAVQDVLKDYGVESAGVRLGEYAYEDFETPFVCALQREHWPNAALTLVTEVGEQHISFWDPEKKRQETVRIADFKSIDKEIVLLLDDTTKKDEMDYEKNRADEKRSQSLRQVSFGGLGIFILLAGFAAWNSSPASNWIALTFLISSSIGLALSSLLIWHDIDAFHPFLKEVCGGFGKKADCNAVLSSAGSNFLGISWSAWGMAFFASFFAAQLFFIADPAGYNWLAYASLFVSPYIIYSIYYQALVVRQWCPLCLFVQGVLLVNALASYYFLKQSDAAFNELNSFALLPMAFLFFGMLALTHKAVPLLKDAKKSKDLERRWKRLRYNPDVFQSLLEKNNRITFSVEGLGIVVGNPQAKTEIVKVCNPYCGPCSKAHPALDAVVHKNPDVRVRIIFTASGREDDKRTAPVAHLLAIQQVYGAEQVKEALDDWYLAKEKDYELFAAKHPVNGEMTTALAKVEAMNAWCDAMKIRATPTIFINGRELPDSYQIAELKNIL</sequence>
<evidence type="ECO:0000256" key="2">
    <source>
        <dbReference type="ARBA" id="ARBA00006214"/>
    </source>
</evidence>
<feature type="transmembrane region" description="Helical" evidence="10">
    <location>
        <begin position="160"/>
        <end position="179"/>
    </location>
</feature>
<proteinExistence type="inferred from homology"/>
<dbReference type="InterPro" id="IPR038354">
    <property type="entry name" value="VKOR_sf"/>
</dbReference>
<evidence type="ECO:0000256" key="9">
    <source>
        <dbReference type="ARBA" id="ARBA00023284"/>
    </source>
</evidence>
<evidence type="ECO:0000256" key="4">
    <source>
        <dbReference type="ARBA" id="ARBA00022719"/>
    </source>
</evidence>
<keyword evidence="4" id="KW-0874">Quinone</keyword>
<reference evidence="14" key="1">
    <citation type="journal article" date="2019" name="Int. J. Syst. Evol. Microbiol.">
        <title>The Global Catalogue of Microorganisms (GCM) 10K type strain sequencing project: providing services to taxonomists for standard genome sequencing and annotation.</title>
        <authorList>
            <consortium name="The Broad Institute Genomics Platform"/>
            <consortium name="The Broad Institute Genome Sequencing Center for Infectious Disease"/>
            <person name="Wu L."/>
            <person name="Ma J."/>
        </authorList>
    </citation>
    <scope>NUCLEOTIDE SEQUENCE [LARGE SCALE GENOMIC DNA]</scope>
    <source>
        <strain evidence="14">CGMCC 1.12966</strain>
    </source>
</reference>
<dbReference type="Proteomes" id="UP000620550">
    <property type="component" value="Unassembled WGS sequence"/>
</dbReference>
<feature type="domain" description="Vitamin K epoxide reductase" evidence="11">
    <location>
        <begin position="190"/>
        <end position="313"/>
    </location>
</feature>
<evidence type="ECO:0000256" key="5">
    <source>
        <dbReference type="ARBA" id="ARBA00022989"/>
    </source>
</evidence>
<dbReference type="Gene3D" id="3.40.30.10">
    <property type="entry name" value="Glutaredoxin"/>
    <property type="match status" value="1"/>
</dbReference>
<keyword evidence="8" id="KW-1015">Disulfide bond</keyword>
<feature type="transmembrane region" description="Helical" evidence="10">
    <location>
        <begin position="245"/>
        <end position="264"/>
    </location>
</feature>